<evidence type="ECO:0000256" key="1">
    <source>
        <dbReference type="ARBA" id="ARBA00006484"/>
    </source>
</evidence>
<evidence type="ECO:0000256" key="2">
    <source>
        <dbReference type="ARBA" id="ARBA00023002"/>
    </source>
</evidence>
<dbReference type="RefSeq" id="WP_397060511.1">
    <property type="nucleotide sequence ID" value="NZ_JBIRYL010000001.1"/>
</dbReference>
<dbReference type="Gene3D" id="3.40.50.720">
    <property type="entry name" value="NAD(P)-binding Rossmann-like Domain"/>
    <property type="match status" value="1"/>
</dbReference>
<dbReference type="PANTHER" id="PTHR43477:SF1">
    <property type="entry name" value="DIHYDROANTICAPSIN 7-DEHYDROGENASE"/>
    <property type="match status" value="1"/>
</dbReference>
<comment type="similarity">
    <text evidence="1">Belongs to the short-chain dehydrogenases/reductases (SDR) family.</text>
</comment>
<name>A0ABW7VVR1_9NOCA</name>
<keyword evidence="2" id="KW-0560">Oxidoreductase</keyword>
<gene>
    <name evidence="3" type="ORF">ACH49Z_06895</name>
</gene>
<reference evidence="3 4" key="1">
    <citation type="submission" date="2024-10" db="EMBL/GenBank/DDBJ databases">
        <title>The Natural Products Discovery Center: Release of the First 8490 Sequenced Strains for Exploring Actinobacteria Biosynthetic Diversity.</title>
        <authorList>
            <person name="Kalkreuter E."/>
            <person name="Kautsar S.A."/>
            <person name="Yang D."/>
            <person name="Bader C.D."/>
            <person name="Teijaro C.N."/>
            <person name="Fluegel L."/>
            <person name="Davis C.M."/>
            <person name="Simpson J.R."/>
            <person name="Lauterbach L."/>
            <person name="Steele A.D."/>
            <person name="Gui C."/>
            <person name="Meng S."/>
            <person name="Li G."/>
            <person name="Viehrig K."/>
            <person name="Ye F."/>
            <person name="Su P."/>
            <person name="Kiefer A.F."/>
            <person name="Nichols A."/>
            <person name="Cepeda A.J."/>
            <person name="Yan W."/>
            <person name="Fan B."/>
            <person name="Jiang Y."/>
            <person name="Adhikari A."/>
            <person name="Zheng C.-J."/>
            <person name="Schuster L."/>
            <person name="Cowan T.M."/>
            <person name="Smanski M.J."/>
            <person name="Chevrette M.G."/>
            <person name="De Carvalho L.P.S."/>
            <person name="Shen B."/>
        </authorList>
    </citation>
    <scope>NUCLEOTIDE SEQUENCE [LARGE SCALE GENOMIC DNA]</scope>
    <source>
        <strain evidence="3 4">NPDC019377</strain>
    </source>
</reference>
<evidence type="ECO:0000313" key="3">
    <source>
        <dbReference type="EMBL" id="MFI2229563.1"/>
    </source>
</evidence>
<keyword evidence="4" id="KW-1185">Reference proteome</keyword>
<dbReference type="InterPro" id="IPR051122">
    <property type="entry name" value="SDR_DHRS6-like"/>
</dbReference>
<dbReference type="PANTHER" id="PTHR43477">
    <property type="entry name" value="DIHYDROANTICAPSIN 7-DEHYDROGENASE"/>
    <property type="match status" value="1"/>
</dbReference>
<protein>
    <submittedName>
        <fullName evidence="3">Short chain dehydrogenase</fullName>
    </submittedName>
</protein>
<dbReference type="SUPFAM" id="SSF51735">
    <property type="entry name" value="NAD(P)-binding Rossmann-fold domains"/>
    <property type="match status" value="1"/>
</dbReference>
<evidence type="ECO:0000313" key="4">
    <source>
        <dbReference type="Proteomes" id="UP001611494"/>
    </source>
</evidence>
<dbReference type="InterPro" id="IPR002347">
    <property type="entry name" value="SDR_fam"/>
</dbReference>
<proteinExistence type="inferred from homology"/>
<dbReference type="EMBL" id="JBIRYL010000001">
    <property type="protein sequence ID" value="MFI2229563.1"/>
    <property type="molecule type" value="Genomic_DNA"/>
</dbReference>
<accession>A0ABW7VVR1</accession>
<dbReference type="Pfam" id="PF13561">
    <property type="entry name" value="adh_short_C2"/>
    <property type="match status" value="1"/>
</dbReference>
<dbReference type="PRINTS" id="PR00081">
    <property type="entry name" value="GDHRDH"/>
</dbReference>
<dbReference type="CDD" id="cd11731">
    <property type="entry name" value="Lin1944_like_SDR_c"/>
    <property type="match status" value="1"/>
</dbReference>
<dbReference type="NCBIfam" id="NF005754">
    <property type="entry name" value="PRK07578.1"/>
    <property type="match status" value="1"/>
</dbReference>
<comment type="caution">
    <text evidence="3">The sequence shown here is derived from an EMBL/GenBank/DDBJ whole genome shotgun (WGS) entry which is preliminary data.</text>
</comment>
<organism evidence="3 4">
    <name type="scientific">Nocardia testacea</name>
    <dbReference type="NCBI Taxonomy" id="248551"/>
    <lineage>
        <taxon>Bacteria</taxon>
        <taxon>Bacillati</taxon>
        <taxon>Actinomycetota</taxon>
        <taxon>Actinomycetes</taxon>
        <taxon>Mycobacteriales</taxon>
        <taxon>Nocardiaceae</taxon>
        <taxon>Nocardia</taxon>
    </lineage>
</organism>
<dbReference type="Proteomes" id="UP001611494">
    <property type="component" value="Unassembled WGS sequence"/>
</dbReference>
<dbReference type="InterPro" id="IPR036291">
    <property type="entry name" value="NAD(P)-bd_dom_sf"/>
</dbReference>
<sequence length="255" mass="26621">MFVLMRSSVADPRALNLSLADVPTTGVHPTGIWVHDADRGRLVSDRPNTTWIRRKGHAMKVLVIGATGTIGSAVADALAVRHEVVRAARRGPVRVDMGDTTTIDALFAEVGEVDAVVCCAASGGLTPLDALADTEFWSGLDGKLVGQVNLVRRALAHVRDGGSVTLTSGRFAEPVPGSSLGYLVNAGLEAFVHAAATEMPRGVRLNTVSPGWVRETLLGLGMDPADGAPVTDVAQVYLDAVEGTAHGRTLSTSMP</sequence>